<evidence type="ECO:0000256" key="4">
    <source>
        <dbReference type="ARBA" id="ARBA00022989"/>
    </source>
</evidence>
<feature type="transmembrane region" description="Helical" evidence="6">
    <location>
        <begin position="46"/>
        <end position="69"/>
    </location>
</feature>
<dbReference type="InterPro" id="IPR000620">
    <property type="entry name" value="EamA_dom"/>
</dbReference>
<organism evidence="8 9">
    <name type="scientific">Demequina zhanjiangensis</name>
    <dbReference type="NCBI Taxonomy" id="3051659"/>
    <lineage>
        <taxon>Bacteria</taxon>
        <taxon>Bacillati</taxon>
        <taxon>Actinomycetota</taxon>
        <taxon>Actinomycetes</taxon>
        <taxon>Micrococcales</taxon>
        <taxon>Demequinaceae</taxon>
        <taxon>Demequina</taxon>
    </lineage>
</organism>
<evidence type="ECO:0000259" key="7">
    <source>
        <dbReference type="Pfam" id="PF00892"/>
    </source>
</evidence>
<feature type="transmembrane region" description="Helical" evidence="6">
    <location>
        <begin position="162"/>
        <end position="183"/>
    </location>
</feature>
<comment type="subcellular location">
    <subcellularLocation>
        <location evidence="1">Membrane</location>
        <topology evidence="1">Multi-pass membrane protein</topology>
    </subcellularLocation>
</comment>
<evidence type="ECO:0000313" key="8">
    <source>
        <dbReference type="EMBL" id="MDN4473485.1"/>
    </source>
</evidence>
<evidence type="ECO:0000256" key="1">
    <source>
        <dbReference type="ARBA" id="ARBA00004141"/>
    </source>
</evidence>
<evidence type="ECO:0000256" key="2">
    <source>
        <dbReference type="ARBA" id="ARBA00007362"/>
    </source>
</evidence>
<feature type="transmembrane region" description="Helical" evidence="6">
    <location>
        <begin position="131"/>
        <end position="150"/>
    </location>
</feature>
<dbReference type="EMBL" id="JAUHPV010000006">
    <property type="protein sequence ID" value="MDN4473485.1"/>
    <property type="molecule type" value="Genomic_DNA"/>
</dbReference>
<evidence type="ECO:0000256" key="3">
    <source>
        <dbReference type="ARBA" id="ARBA00022692"/>
    </source>
</evidence>
<dbReference type="InterPro" id="IPR050638">
    <property type="entry name" value="AA-Vitamin_Transporters"/>
</dbReference>
<reference evidence="8" key="1">
    <citation type="submission" date="2023-06" db="EMBL/GenBank/DDBJ databases">
        <title>SYSU T00b26.</title>
        <authorList>
            <person name="Gao L."/>
            <person name="Fang B.-Z."/>
            <person name="Li W.-J."/>
        </authorList>
    </citation>
    <scope>NUCLEOTIDE SEQUENCE</scope>
    <source>
        <strain evidence="8">SYSU T00b26</strain>
    </source>
</reference>
<proteinExistence type="inferred from homology"/>
<sequence>MNPTRTRGLALAAATACISGVAIWVNSNGVAAYGDAAAYTTAKNTMAAAIIAAVFVAARSLSGATSVSVTRPSRSSHWWSLAYVAVLGGAVPFVLFFQGLASTTSTQASFVHKTLIVWVAILAVPLLKERLTWWHGVAVALLLVGQWGLAGDVALVADPGTLMILGATLLWAVEVVVARRLLADVTPWTVSLVRMVGGSLALLGWAAATGSLAAVVPHGAAQWGWVALTGLLLAGYVLTWHQALWRAPAVDVTAVLVLGAIVTAALAGAFDGTSLAAQAPWLALLAVGGGLMWVAPRRSEAERRSAHRSHVGT</sequence>
<dbReference type="Proteomes" id="UP001172738">
    <property type="component" value="Unassembled WGS sequence"/>
</dbReference>
<feature type="domain" description="EamA" evidence="7">
    <location>
        <begin position="160"/>
        <end position="291"/>
    </location>
</feature>
<protein>
    <submittedName>
        <fullName evidence="8">DMT family transporter</fullName>
    </submittedName>
</protein>
<feature type="transmembrane region" description="Helical" evidence="6">
    <location>
        <begin position="222"/>
        <end position="240"/>
    </location>
</feature>
<keyword evidence="9" id="KW-1185">Reference proteome</keyword>
<dbReference type="PANTHER" id="PTHR32322">
    <property type="entry name" value="INNER MEMBRANE TRANSPORTER"/>
    <property type="match status" value="1"/>
</dbReference>
<feature type="transmembrane region" description="Helical" evidence="6">
    <location>
        <begin position="276"/>
        <end position="295"/>
    </location>
</feature>
<feature type="transmembrane region" description="Helical" evidence="6">
    <location>
        <begin position="107"/>
        <end position="124"/>
    </location>
</feature>
<dbReference type="Pfam" id="PF00892">
    <property type="entry name" value="EamA"/>
    <property type="match status" value="2"/>
</dbReference>
<keyword evidence="4 6" id="KW-1133">Transmembrane helix</keyword>
<keyword evidence="3 6" id="KW-0812">Transmembrane</keyword>
<feature type="transmembrane region" description="Helical" evidence="6">
    <location>
        <begin position="81"/>
        <end position="101"/>
    </location>
</feature>
<evidence type="ECO:0000256" key="6">
    <source>
        <dbReference type="SAM" id="Phobius"/>
    </source>
</evidence>
<feature type="transmembrane region" description="Helical" evidence="6">
    <location>
        <begin position="195"/>
        <end position="216"/>
    </location>
</feature>
<comment type="similarity">
    <text evidence="2">Belongs to the EamA transporter family.</text>
</comment>
<dbReference type="RefSeq" id="WP_301129073.1">
    <property type="nucleotide sequence ID" value="NZ_JAUHPV010000006.1"/>
</dbReference>
<name>A0ABT8G2V9_9MICO</name>
<keyword evidence="5 6" id="KW-0472">Membrane</keyword>
<accession>A0ABT8G2V9</accession>
<evidence type="ECO:0000313" key="9">
    <source>
        <dbReference type="Proteomes" id="UP001172738"/>
    </source>
</evidence>
<evidence type="ECO:0000256" key="5">
    <source>
        <dbReference type="ARBA" id="ARBA00023136"/>
    </source>
</evidence>
<feature type="transmembrane region" description="Helical" evidence="6">
    <location>
        <begin position="252"/>
        <end position="270"/>
    </location>
</feature>
<dbReference type="SUPFAM" id="SSF103481">
    <property type="entry name" value="Multidrug resistance efflux transporter EmrE"/>
    <property type="match status" value="1"/>
</dbReference>
<feature type="domain" description="EamA" evidence="7">
    <location>
        <begin position="18"/>
        <end position="146"/>
    </location>
</feature>
<dbReference type="InterPro" id="IPR037185">
    <property type="entry name" value="EmrE-like"/>
</dbReference>
<gene>
    <name evidence="8" type="ORF">QQX04_10825</name>
</gene>
<comment type="caution">
    <text evidence="8">The sequence shown here is derived from an EMBL/GenBank/DDBJ whole genome shotgun (WGS) entry which is preliminary data.</text>
</comment>
<dbReference type="PANTHER" id="PTHR32322:SF2">
    <property type="entry name" value="EAMA DOMAIN-CONTAINING PROTEIN"/>
    <property type="match status" value="1"/>
</dbReference>